<organism evidence="2 3">
    <name type="scientific">Legionella maceachernii</name>
    <dbReference type="NCBI Taxonomy" id="466"/>
    <lineage>
        <taxon>Bacteria</taxon>
        <taxon>Pseudomonadati</taxon>
        <taxon>Pseudomonadota</taxon>
        <taxon>Gammaproteobacteria</taxon>
        <taxon>Legionellales</taxon>
        <taxon>Legionellaceae</taxon>
        <taxon>Legionella</taxon>
    </lineage>
</organism>
<proteinExistence type="predicted"/>
<name>A0A0W0VWB1_9GAMM</name>
<keyword evidence="3" id="KW-1185">Reference proteome</keyword>
<gene>
    <name evidence="2" type="ORF">Lmac_3159</name>
</gene>
<dbReference type="OrthoDB" id="5649393at2"/>
<evidence type="ECO:0000313" key="3">
    <source>
        <dbReference type="Proteomes" id="UP000054908"/>
    </source>
</evidence>
<feature type="signal peptide" evidence="1">
    <location>
        <begin position="1"/>
        <end position="18"/>
    </location>
</feature>
<keyword evidence="1" id="KW-0732">Signal</keyword>
<evidence type="ECO:0000256" key="1">
    <source>
        <dbReference type="SAM" id="SignalP"/>
    </source>
</evidence>
<protein>
    <submittedName>
        <fullName evidence="2">Uncharacterized protein</fullName>
    </submittedName>
</protein>
<dbReference type="RefSeq" id="WP_058453803.1">
    <property type="nucleotide sequence ID" value="NZ_CAAAIB010000017.1"/>
</dbReference>
<dbReference type="STRING" id="466.Lmac_3159"/>
<accession>A0A0W0VWB1</accession>
<reference evidence="2 3" key="1">
    <citation type="submission" date="2015-11" db="EMBL/GenBank/DDBJ databases">
        <title>Genomic analysis of 38 Legionella species identifies large and diverse effector repertoires.</title>
        <authorList>
            <person name="Burstein D."/>
            <person name="Amaro F."/>
            <person name="Zusman T."/>
            <person name="Lifshitz Z."/>
            <person name="Cohen O."/>
            <person name="Gilbert J.A."/>
            <person name="Pupko T."/>
            <person name="Shuman H.A."/>
            <person name="Segal G."/>
        </authorList>
    </citation>
    <scope>NUCLEOTIDE SEQUENCE [LARGE SCALE GENOMIC DNA]</scope>
    <source>
        <strain evidence="2 3">PX-1-G2-E2</strain>
    </source>
</reference>
<dbReference type="Proteomes" id="UP000054908">
    <property type="component" value="Unassembled WGS sequence"/>
</dbReference>
<dbReference type="PATRIC" id="fig|466.6.peg.3383"/>
<comment type="caution">
    <text evidence="2">The sequence shown here is derived from an EMBL/GenBank/DDBJ whole genome shotgun (WGS) entry which is preliminary data.</text>
</comment>
<feature type="chain" id="PRO_5006915140" evidence="1">
    <location>
        <begin position="19"/>
        <end position="81"/>
    </location>
</feature>
<dbReference type="AlphaFoldDB" id="A0A0W0VWB1"/>
<evidence type="ECO:0000313" key="2">
    <source>
        <dbReference type="EMBL" id="KTD24286.1"/>
    </source>
</evidence>
<dbReference type="EMBL" id="LNYL01000051">
    <property type="protein sequence ID" value="KTD24286.1"/>
    <property type="molecule type" value="Genomic_DNA"/>
</dbReference>
<sequence length="81" mass="8914">MKILTILIILLFPFQLQASCKCNCDLADRSLCEPTYDIDNPCGGICPASNTTEPPSRTACPTQKVYLPEKGTSVWISICFD</sequence>